<dbReference type="OrthoDB" id="9814202at2"/>
<feature type="transmembrane region" description="Helical" evidence="10">
    <location>
        <begin position="73"/>
        <end position="92"/>
    </location>
</feature>
<reference evidence="12 13" key="1">
    <citation type="submission" date="2020-08" db="EMBL/GenBank/DDBJ databases">
        <title>Genome sequence of Rhodobacteraceae bacterium Lw-13e.</title>
        <authorList>
            <person name="Poehlein A."/>
            <person name="Wolter L."/>
            <person name="Daniel R."/>
            <person name="Brinkhoff T."/>
        </authorList>
    </citation>
    <scope>NUCLEOTIDE SEQUENCE [LARGE SCALE GENOMIC DNA]</scope>
    <source>
        <strain evidence="12 13">Lw-13e</strain>
    </source>
</reference>
<dbReference type="KEGG" id="palw:PSAL_023970"/>
<comment type="similarity">
    <text evidence="8">Belongs to the methyl-accepting chemotaxis (MCP) protein family.</text>
</comment>
<dbReference type="InterPro" id="IPR003660">
    <property type="entry name" value="HAMP_dom"/>
</dbReference>
<dbReference type="InterPro" id="IPR004089">
    <property type="entry name" value="MCPsignal_dom"/>
</dbReference>
<evidence type="ECO:0000256" key="3">
    <source>
        <dbReference type="ARBA" id="ARBA00022448"/>
    </source>
</evidence>
<keyword evidence="5 10" id="KW-1133">Transmembrane helix</keyword>
<dbReference type="GO" id="GO:0016020">
    <property type="term" value="C:membrane"/>
    <property type="evidence" value="ECO:0007669"/>
    <property type="project" value="UniProtKB-SubCell"/>
</dbReference>
<dbReference type="PROSITE" id="PS01219">
    <property type="entry name" value="AMMONIUM_TRANSP"/>
    <property type="match status" value="1"/>
</dbReference>
<feature type="chain" id="PRO_5043388845" evidence="11">
    <location>
        <begin position="21"/>
        <end position="950"/>
    </location>
</feature>
<comment type="subcellular location">
    <subcellularLocation>
        <location evidence="1">Membrane</location>
        <topology evidence="1">Multi-pass membrane protein</topology>
    </subcellularLocation>
</comment>
<dbReference type="Proteomes" id="UP000283786">
    <property type="component" value="Chromosome"/>
</dbReference>
<evidence type="ECO:0000256" key="11">
    <source>
        <dbReference type="SAM" id="SignalP"/>
    </source>
</evidence>
<feature type="region of interest" description="Disordered" evidence="9">
    <location>
        <begin position="742"/>
        <end position="769"/>
    </location>
</feature>
<comment type="similarity">
    <text evidence="2">Belongs to the ammonia transporter channel (TC 1.A.11.2) family.</text>
</comment>
<evidence type="ECO:0000256" key="9">
    <source>
        <dbReference type="SAM" id="MobiDB-lite"/>
    </source>
</evidence>
<feature type="transmembrane region" description="Helical" evidence="10">
    <location>
        <begin position="112"/>
        <end position="135"/>
    </location>
</feature>
<keyword evidence="4 10" id="KW-0812">Transmembrane</keyword>
<protein>
    <submittedName>
        <fullName evidence="12">Uncharacterized protein</fullName>
    </submittedName>
</protein>
<dbReference type="Gene3D" id="1.10.3430.10">
    <property type="entry name" value="Ammonium transporter AmtB like domains"/>
    <property type="match status" value="1"/>
</dbReference>
<dbReference type="PANTHER" id="PTHR11730:SF6">
    <property type="entry name" value="AMMONIUM TRANSPORTER"/>
    <property type="match status" value="1"/>
</dbReference>
<keyword evidence="7" id="KW-0924">Ammonia transport</keyword>
<feature type="transmembrane region" description="Helical" evidence="10">
    <location>
        <begin position="142"/>
        <end position="164"/>
    </location>
</feature>
<dbReference type="SUPFAM" id="SSF111352">
    <property type="entry name" value="Ammonium transporter"/>
    <property type="match status" value="1"/>
</dbReference>
<evidence type="ECO:0000256" key="6">
    <source>
        <dbReference type="ARBA" id="ARBA00023136"/>
    </source>
</evidence>
<evidence type="ECO:0000256" key="4">
    <source>
        <dbReference type="ARBA" id="ARBA00022692"/>
    </source>
</evidence>
<dbReference type="GO" id="GO:0008519">
    <property type="term" value="F:ammonium channel activity"/>
    <property type="evidence" value="ECO:0007669"/>
    <property type="project" value="InterPro"/>
</dbReference>
<dbReference type="AlphaFoldDB" id="A0A418SIM9"/>
<dbReference type="PROSITE" id="PS50111">
    <property type="entry name" value="CHEMOTAXIS_TRANSDUC_2"/>
    <property type="match status" value="1"/>
</dbReference>
<organism evidence="12 13">
    <name type="scientific">Pseudooceanicola algae</name>
    <dbReference type="NCBI Taxonomy" id="1537215"/>
    <lineage>
        <taxon>Bacteria</taxon>
        <taxon>Pseudomonadati</taxon>
        <taxon>Pseudomonadota</taxon>
        <taxon>Alphaproteobacteria</taxon>
        <taxon>Rhodobacterales</taxon>
        <taxon>Paracoccaceae</taxon>
        <taxon>Pseudooceanicola</taxon>
    </lineage>
</organism>
<feature type="transmembrane region" description="Helical" evidence="10">
    <location>
        <begin position="226"/>
        <end position="243"/>
    </location>
</feature>
<sequence>MKRIAFLAIGLYILPLPVPAADQFALQSNLDHVWTMTAAGLVFFMQAGFLLLEAGQVRSKNSVNVAQKNLIDFILSTVCYGAFGFCVMFGTSQGGWFGWSPDMLWFGTGDQWSMTFFTFQVVFCGTAATIVSGAVAERMSMFGYIAITLLITLLIYPVAGHWVWGGLLSGGGDPWLARLGFLDFAGSTVVHSVGAWAALAAVILIGPRFGRFDENGRPRVLHGHSPVLATAGCVILWVGWIGFNGGSTTAGTGAFSGIIMATMISGATGGVSGMILGRSLDGLFRPEAAVNGALAGLVGVTAGCDLLDGGGAALTGIGAATVAFFFARFMEHVCKLDDPLGAIAVHGAAGAFGTLSLALLGDPAALPAGSVLGQLGIQALGVGVVFVWAFGLTFLVLGLVTLCSRSDDHPGGGLRVSQAFERDGLNVSEHGASLGLTRVQEAVRAMVVEPGRPDLRIEVDQGDEAFELAMDFNFLLDALDTQRLQDAEAEQARRKAAQDEAIADLLASEVGQVLDRFEAGDFAAQVPLDGKDGVLRRLSERINDLSRAATYGLEDMSAALADLLSGEGRHVMLRRYEGVLGSLQEDFEAMAQQMAQAVSGVDCAVEAGIEGRFDAVIGLEGQSGQIARICSGLNRLGAHSDKVVTELHDALTRMAAGDLAARMLGDYSGRYAEIQECLNQSSARLSQTLVQVREAAEDNARLGADGSSASAGIRSGVQDLAAKMQQAESLLQELRALSRDGKSLAEEAAEQSRKTQGNAREGLSTAERSHENILSAEEATQEINGSVDLIEDIARQTNLLALNAAVEAARNGGSAGSGFKLVAEEVRALAGRTREALQLIRARAETVRDQVSAGASLVSATREQLGRIAETAEQSYEVNCALARAGTDQHKAVTEVDIIVMTVAAEAQQMARHAEDADAIATDVSAGAETTRVLLERMMLDRRLRPRDAA</sequence>
<keyword evidence="13" id="KW-1185">Reference proteome</keyword>
<feature type="compositionally biased region" description="Basic and acidic residues" evidence="9">
    <location>
        <begin position="742"/>
        <end position="753"/>
    </location>
</feature>
<evidence type="ECO:0000256" key="8">
    <source>
        <dbReference type="ARBA" id="ARBA00029447"/>
    </source>
</evidence>
<evidence type="ECO:0000313" key="13">
    <source>
        <dbReference type="Proteomes" id="UP000283786"/>
    </source>
</evidence>
<dbReference type="PROSITE" id="PS50885">
    <property type="entry name" value="HAMP"/>
    <property type="match status" value="1"/>
</dbReference>
<proteinExistence type="inferred from homology"/>
<evidence type="ECO:0000256" key="1">
    <source>
        <dbReference type="ARBA" id="ARBA00004141"/>
    </source>
</evidence>
<dbReference type="GO" id="GO:0007165">
    <property type="term" value="P:signal transduction"/>
    <property type="evidence" value="ECO:0007669"/>
    <property type="project" value="InterPro"/>
</dbReference>
<keyword evidence="6 10" id="KW-0472">Membrane</keyword>
<feature type="transmembrane region" description="Helical" evidence="10">
    <location>
        <begin position="309"/>
        <end position="327"/>
    </location>
</feature>
<dbReference type="InterPro" id="IPR018047">
    <property type="entry name" value="Ammonium_transpt_CS"/>
</dbReference>
<dbReference type="InterPro" id="IPR029020">
    <property type="entry name" value="Ammonium/urea_transptr"/>
</dbReference>
<accession>A0A418SIM9</accession>
<evidence type="ECO:0000256" key="7">
    <source>
        <dbReference type="ARBA" id="ARBA00023177"/>
    </source>
</evidence>
<dbReference type="PANTHER" id="PTHR11730">
    <property type="entry name" value="AMMONIUM TRANSPORTER"/>
    <property type="match status" value="1"/>
</dbReference>
<evidence type="ECO:0000256" key="2">
    <source>
        <dbReference type="ARBA" id="ARBA00005887"/>
    </source>
</evidence>
<dbReference type="SMART" id="SM00283">
    <property type="entry name" value="MA"/>
    <property type="match status" value="1"/>
</dbReference>
<dbReference type="Gene3D" id="1.20.120.1530">
    <property type="match status" value="1"/>
</dbReference>
<keyword evidence="3" id="KW-0813">Transport</keyword>
<dbReference type="Pfam" id="PF00015">
    <property type="entry name" value="MCPsignal"/>
    <property type="match status" value="1"/>
</dbReference>
<keyword evidence="11" id="KW-0732">Signal</keyword>
<gene>
    <name evidence="12" type="ORF">PSAL_023970</name>
</gene>
<dbReference type="SUPFAM" id="SSF58104">
    <property type="entry name" value="Methyl-accepting chemotaxis protein (MCP) signaling domain"/>
    <property type="match status" value="1"/>
</dbReference>
<evidence type="ECO:0000256" key="5">
    <source>
        <dbReference type="ARBA" id="ARBA00022989"/>
    </source>
</evidence>
<dbReference type="GO" id="GO:0097272">
    <property type="term" value="P:ammonium homeostasis"/>
    <property type="evidence" value="ECO:0007669"/>
    <property type="project" value="TreeGrafter"/>
</dbReference>
<feature type="transmembrane region" description="Helical" evidence="10">
    <location>
        <begin position="255"/>
        <end position="276"/>
    </location>
</feature>
<feature type="transmembrane region" description="Helical" evidence="10">
    <location>
        <begin position="339"/>
        <end position="360"/>
    </location>
</feature>
<dbReference type="EMBL" id="CP060436">
    <property type="protein sequence ID" value="QPM91148.1"/>
    <property type="molecule type" value="Genomic_DNA"/>
</dbReference>
<dbReference type="InterPro" id="IPR024041">
    <property type="entry name" value="NH4_transpt_AmtB-like_dom"/>
</dbReference>
<feature type="signal peptide" evidence="11">
    <location>
        <begin position="1"/>
        <end position="20"/>
    </location>
</feature>
<dbReference type="Gene3D" id="1.10.287.950">
    <property type="entry name" value="Methyl-accepting chemotaxis protein"/>
    <property type="match status" value="1"/>
</dbReference>
<name>A0A418SIM9_9RHOB</name>
<dbReference type="Pfam" id="PF00909">
    <property type="entry name" value="Ammonium_transp"/>
    <property type="match status" value="1"/>
</dbReference>
<evidence type="ECO:0000256" key="10">
    <source>
        <dbReference type="SAM" id="Phobius"/>
    </source>
</evidence>
<feature type="transmembrane region" description="Helical" evidence="10">
    <location>
        <begin position="184"/>
        <end position="205"/>
    </location>
</feature>
<feature type="transmembrane region" description="Helical" evidence="10">
    <location>
        <begin position="33"/>
        <end position="52"/>
    </location>
</feature>
<evidence type="ECO:0000313" key="12">
    <source>
        <dbReference type="EMBL" id="QPM91148.1"/>
    </source>
</evidence>
<dbReference type="RefSeq" id="WP_119838471.1">
    <property type="nucleotide sequence ID" value="NZ_CP060436.1"/>
</dbReference>